<feature type="transmembrane region" description="Helical" evidence="1">
    <location>
        <begin position="45"/>
        <end position="72"/>
    </location>
</feature>
<feature type="transmembrane region" description="Helical" evidence="1">
    <location>
        <begin position="6"/>
        <end position="33"/>
    </location>
</feature>
<dbReference type="EMBL" id="LCCN01000020">
    <property type="protein sequence ID" value="KKS31220.1"/>
    <property type="molecule type" value="Genomic_DNA"/>
</dbReference>
<keyword evidence="1 2" id="KW-0812">Transmembrane</keyword>
<dbReference type="InterPro" id="IPR051790">
    <property type="entry name" value="Cytochrome_c-biogenesis_DsbD"/>
</dbReference>
<keyword evidence="1" id="KW-1133">Transmembrane helix</keyword>
<evidence type="ECO:0000313" key="3">
    <source>
        <dbReference type="Proteomes" id="UP000034160"/>
    </source>
</evidence>
<name>A0A0G0Y392_9BACT</name>
<feature type="transmembrane region" description="Helical" evidence="1">
    <location>
        <begin position="158"/>
        <end position="179"/>
    </location>
</feature>
<reference evidence="2 3" key="1">
    <citation type="journal article" date="2015" name="Nature">
        <title>rRNA introns, odd ribosomes, and small enigmatic genomes across a large radiation of phyla.</title>
        <authorList>
            <person name="Brown C.T."/>
            <person name="Hug L.A."/>
            <person name="Thomas B.C."/>
            <person name="Sharon I."/>
            <person name="Castelle C.J."/>
            <person name="Singh A."/>
            <person name="Wilkins M.J."/>
            <person name="Williams K.H."/>
            <person name="Banfield J.F."/>
        </authorList>
    </citation>
    <scope>NUCLEOTIDE SEQUENCE [LARGE SCALE GENOMIC DNA]</scope>
</reference>
<keyword evidence="1" id="KW-0472">Membrane</keyword>
<dbReference type="PANTHER" id="PTHR31272">
    <property type="entry name" value="CYTOCHROME C-TYPE BIOGENESIS PROTEIN HI_1454-RELATED"/>
    <property type="match status" value="1"/>
</dbReference>
<organism evidence="2 3">
    <name type="scientific">Candidatus Amesbacteria bacterium GW2011_GWA2_42_12</name>
    <dbReference type="NCBI Taxonomy" id="1618356"/>
    <lineage>
        <taxon>Bacteria</taxon>
        <taxon>Candidatus Amesiibacteriota</taxon>
    </lineage>
</organism>
<proteinExistence type="predicted"/>
<dbReference type="Proteomes" id="UP000034160">
    <property type="component" value="Unassembled WGS sequence"/>
</dbReference>
<feature type="transmembrane region" description="Helical" evidence="1">
    <location>
        <begin position="123"/>
        <end position="146"/>
    </location>
</feature>
<evidence type="ECO:0000313" key="2">
    <source>
        <dbReference type="EMBL" id="KKS31220.1"/>
    </source>
</evidence>
<feature type="transmembrane region" description="Helical" evidence="1">
    <location>
        <begin position="84"/>
        <end position="102"/>
    </location>
</feature>
<dbReference type="PANTHER" id="PTHR31272:SF9">
    <property type="entry name" value="BLL1027 PROTEIN"/>
    <property type="match status" value="1"/>
</dbReference>
<dbReference type="AlphaFoldDB" id="A0A0G0Y392"/>
<sequence>MDAPTAIYQISLVASFIAGMVALFAPCCISYLLPSYLANVFKERSRVLFMTLIYSLGIFAVMMPIVLGAKFLSSFFFETHNQTYYLGGIFLILVGGLSFLGIKLPMPYFSYTGKQGKTDVLSTFILGIFSGITSACCAPVLIGVVTLSSLTPSLLQSLGVGAFYVAGMVAPLYIASLFIHKRNILAQPIFRKHITTLTIFRKEFPILISNCIAAVVFIITGILIVVLTLNGTLSMSANQDQVRSNINFVALEATEITNKIPGVNIFFLVIFITFIFWMIRLLKKEKNTCCEKEDDHIED</sequence>
<feature type="transmembrane region" description="Helical" evidence="1">
    <location>
        <begin position="260"/>
        <end position="279"/>
    </location>
</feature>
<gene>
    <name evidence="2" type="ORF">UU93_C0020G0008</name>
</gene>
<accession>A0A0G0Y392</accession>
<protein>
    <submittedName>
        <fullName evidence="2">Cytochrome c biogenesis protein transmembrane region</fullName>
    </submittedName>
</protein>
<dbReference type="STRING" id="1618356.UU93_C0020G0008"/>
<comment type="caution">
    <text evidence="2">The sequence shown here is derived from an EMBL/GenBank/DDBJ whole genome shotgun (WGS) entry which is preliminary data.</text>
</comment>
<evidence type="ECO:0000256" key="1">
    <source>
        <dbReference type="SAM" id="Phobius"/>
    </source>
</evidence>
<feature type="transmembrane region" description="Helical" evidence="1">
    <location>
        <begin position="207"/>
        <end position="229"/>
    </location>
</feature>